<gene>
    <name evidence="3" type="ORF">AWZ03_010313</name>
</gene>
<accession>A0A484B357</accession>
<name>A0A484B357_DRONA</name>
<dbReference type="PRINTS" id="PR00421">
    <property type="entry name" value="THIOREDOXIN"/>
</dbReference>
<dbReference type="PROSITE" id="PS51352">
    <property type="entry name" value="THIOREDOXIN_2"/>
    <property type="match status" value="1"/>
</dbReference>
<dbReference type="CDD" id="cd02947">
    <property type="entry name" value="TRX_family"/>
    <property type="match status" value="1"/>
</dbReference>
<dbReference type="Proteomes" id="UP000295192">
    <property type="component" value="Unassembled WGS sequence"/>
</dbReference>
<dbReference type="PROSITE" id="PS00194">
    <property type="entry name" value="THIOREDOXIN_1"/>
    <property type="match status" value="1"/>
</dbReference>
<dbReference type="Pfam" id="PF00085">
    <property type="entry name" value="Thioredoxin"/>
    <property type="match status" value="1"/>
</dbReference>
<sequence>MASLHLVFHFCSPDRVKFFLSLGLIHHLILKMSAIRNMNEFYKRLDASDRKLVVLDFYATWCGPCQEMDSVVKSLARKYGSRVDIMKINVDRFEELMDMYNVRSMPTFVFIKNNRKMSRMTGADEHKLKQMIYKLCD</sequence>
<dbReference type="PANTHER" id="PTHR46115">
    <property type="entry name" value="THIOREDOXIN-LIKE PROTEIN 1"/>
    <property type="match status" value="1"/>
</dbReference>
<keyword evidence="4" id="KW-1185">Reference proteome</keyword>
<dbReference type="Gene3D" id="3.40.30.10">
    <property type="entry name" value="Glutaredoxin"/>
    <property type="match status" value="1"/>
</dbReference>
<dbReference type="OrthoDB" id="2121326at2759"/>
<dbReference type="AlphaFoldDB" id="A0A484B357"/>
<keyword evidence="1" id="KW-1015">Disulfide bond</keyword>
<feature type="domain" description="Thioredoxin" evidence="2">
    <location>
        <begin position="32"/>
        <end position="137"/>
    </location>
</feature>
<dbReference type="InterPro" id="IPR036249">
    <property type="entry name" value="Thioredoxin-like_sf"/>
</dbReference>
<dbReference type="SUPFAM" id="SSF52833">
    <property type="entry name" value="Thioredoxin-like"/>
    <property type="match status" value="1"/>
</dbReference>
<proteinExistence type="predicted"/>
<dbReference type="InterPro" id="IPR017937">
    <property type="entry name" value="Thioredoxin_CS"/>
</dbReference>
<dbReference type="STRING" id="7232.A0A484B357"/>
<dbReference type="InterPro" id="IPR013766">
    <property type="entry name" value="Thioredoxin_domain"/>
</dbReference>
<evidence type="ECO:0000313" key="3">
    <source>
        <dbReference type="EMBL" id="TDG43256.1"/>
    </source>
</evidence>
<evidence type="ECO:0000313" key="4">
    <source>
        <dbReference type="Proteomes" id="UP000295192"/>
    </source>
</evidence>
<dbReference type="OMA" id="STWHETH"/>
<organism evidence="3 4">
    <name type="scientific">Drosophila navojoa</name>
    <name type="common">Fruit fly</name>
    <dbReference type="NCBI Taxonomy" id="7232"/>
    <lineage>
        <taxon>Eukaryota</taxon>
        <taxon>Metazoa</taxon>
        <taxon>Ecdysozoa</taxon>
        <taxon>Arthropoda</taxon>
        <taxon>Hexapoda</taxon>
        <taxon>Insecta</taxon>
        <taxon>Pterygota</taxon>
        <taxon>Neoptera</taxon>
        <taxon>Endopterygota</taxon>
        <taxon>Diptera</taxon>
        <taxon>Brachycera</taxon>
        <taxon>Muscomorpha</taxon>
        <taxon>Ephydroidea</taxon>
        <taxon>Drosophilidae</taxon>
        <taxon>Drosophila</taxon>
    </lineage>
</organism>
<dbReference type="EMBL" id="LSRL02000166">
    <property type="protein sequence ID" value="TDG43256.1"/>
    <property type="molecule type" value="Genomic_DNA"/>
</dbReference>
<evidence type="ECO:0000256" key="1">
    <source>
        <dbReference type="ARBA" id="ARBA00023157"/>
    </source>
</evidence>
<evidence type="ECO:0000259" key="2">
    <source>
        <dbReference type="PROSITE" id="PS51352"/>
    </source>
</evidence>
<protein>
    <recommendedName>
        <fullName evidence="2">Thioredoxin domain-containing protein</fullName>
    </recommendedName>
</protein>
<comment type="caution">
    <text evidence="3">The sequence shown here is derived from an EMBL/GenBank/DDBJ whole genome shotgun (WGS) entry which is preliminary data.</text>
</comment>
<reference evidence="3 4" key="1">
    <citation type="journal article" date="2019" name="J. Hered.">
        <title>An Improved Genome Assembly for Drosophila navojoa, the Basal Species in the mojavensis Cluster.</title>
        <authorList>
            <person name="Vanderlinde T."/>
            <person name="Dupim E.G."/>
            <person name="Nazario-Yepiz N.O."/>
            <person name="Carvalho A.B."/>
        </authorList>
    </citation>
    <scope>NUCLEOTIDE SEQUENCE [LARGE SCALE GENOMIC DNA]</scope>
    <source>
        <strain evidence="3">Navoj_Jal97</strain>
        <tissue evidence="3">Whole organism</tissue>
    </source>
</reference>